<name>A0AAV1VAC5_9STRA</name>
<evidence type="ECO:0000313" key="1">
    <source>
        <dbReference type="EMBL" id="CAK7943750.1"/>
    </source>
</evidence>
<proteinExistence type="predicted"/>
<sequence>MLAELRTFGLQQKTGDESLGIIQKMLLEVEVGSPLGSDKLKVRLTTEINAGH</sequence>
<comment type="caution">
    <text evidence="1">The sequence shown here is derived from an EMBL/GenBank/DDBJ whole genome shotgun (WGS) entry which is preliminary data.</text>
</comment>
<reference evidence="1" key="1">
    <citation type="submission" date="2024-01" db="EMBL/GenBank/DDBJ databases">
        <authorList>
            <person name="Webb A."/>
        </authorList>
    </citation>
    <scope>NUCLEOTIDE SEQUENCE</scope>
    <source>
        <strain evidence="1">Pm1</strain>
    </source>
</reference>
<gene>
    <name evidence="1" type="ORF">PM001_LOCUS28900</name>
</gene>
<dbReference type="EMBL" id="CAKLBY020000304">
    <property type="protein sequence ID" value="CAK7943750.1"/>
    <property type="molecule type" value="Genomic_DNA"/>
</dbReference>
<dbReference type="Proteomes" id="UP001162060">
    <property type="component" value="Unassembled WGS sequence"/>
</dbReference>
<protein>
    <submittedName>
        <fullName evidence="1">Uncharacterized protein</fullName>
    </submittedName>
</protein>
<evidence type="ECO:0000313" key="2">
    <source>
        <dbReference type="Proteomes" id="UP001162060"/>
    </source>
</evidence>
<organism evidence="1 2">
    <name type="scientific">Peronospora matthiolae</name>
    <dbReference type="NCBI Taxonomy" id="2874970"/>
    <lineage>
        <taxon>Eukaryota</taxon>
        <taxon>Sar</taxon>
        <taxon>Stramenopiles</taxon>
        <taxon>Oomycota</taxon>
        <taxon>Peronosporomycetes</taxon>
        <taxon>Peronosporales</taxon>
        <taxon>Peronosporaceae</taxon>
        <taxon>Peronospora</taxon>
    </lineage>
</organism>
<dbReference type="AlphaFoldDB" id="A0AAV1VAC5"/>
<accession>A0AAV1VAC5</accession>